<feature type="domain" description="Xylanolytic transcriptional activator regulatory" evidence="3">
    <location>
        <begin position="524"/>
        <end position="597"/>
    </location>
</feature>
<proteinExistence type="predicted"/>
<evidence type="ECO:0000259" key="3">
    <source>
        <dbReference type="SMART" id="SM00906"/>
    </source>
</evidence>
<dbReference type="GO" id="GO:0003677">
    <property type="term" value="F:DNA binding"/>
    <property type="evidence" value="ECO:0007669"/>
    <property type="project" value="InterPro"/>
</dbReference>
<reference evidence="4" key="2">
    <citation type="submission" date="2020-02" db="EMBL/GenBank/DDBJ databases">
        <title>Identification and distribution of gene clusters putatively required for synthesis of sphingolipid metabolism inhibitors in phylogenetically diverse species of the filamentous fungus Fusarium.</title>
        <authorList>
            <person name="Kim H.-S."/>
            <person name="Busman M."/>
            <person name="Brown D.W."/>
            <person name="Divon H."/>
            <person name="Uhlig S."/>
            <person name="Proctor R.H."/>
        </authorList>
    </citation>
    <scope>NUCLEOTIDE SEQUENCE</scope>
    <source>
        <strain evidence="4">NRRL 25174</strain>
    </source>
</reference>
<feature type="compositionally biased region" description="Polar residues" evidence="2">
    <location>
        <begin position="831"/>
        <end position="846"/>
    </location>
</feature>
<protein>
    <submittedName>
        <fullName evidence="4">Transcriptional regulatory</fullName>
    </submittedName>
</protein>
<comment type="caution">
    <text evidence="4">The sequence shown here is derived from an EMBL/GenBank/DDBJ whole genome shotgun (WGS) entry which is preliminary data.</text>
</comment>
<evidence type="ECO:0000256" key="1">
    <source>
        <dbReference type="ARBA" id="ARBA00023242"/>
    </source>
</evidence>
<gene>
    <name evidence="4" type="ORF">FBEOM_11488</name>
</gene>
<dbReference type="OrthoDB" id="3266505at2759"/>
<dbReference type="CDD" id="cd12148">
    <property type="entry name" value="fungal_TF_MHR"/>
    <property type="match status" value="1"/>
</dbReference>
<dbReference type="SUPFAM" id="SSF52317">
    <property type="entry name" value="Class I glutamine amidotransferase-like"/>
    <property type="match status" value="1"/>
</dbReference>
<dbReference type="EMBL" id="PVQB02000657">
    <property type="protein sequence ID" value="KAF4334655.1"/>
    <property type="molecule type" value="Genomic_DNA"/>
</dbReference>
<accession>A0A9P5A9A2</accession>
<evidence type="ECO:0000256" key="2">
    <source>
        <dbReference type="SAM" id="MobiDB-lite"/>
    </source>
</evidence>
<dbReference type="InterPro" id="IPR029062">
    <property type="entry name" value="Class_I_gatase-like"/>
</dbReference>
<keyword evidence="1" id="KW-0539">Nucleus</keyword>
<evidence type="ECO:0000313" key="4">
    <source>
        <dbReference type="EMBL" id="KAF4334655.1"/>
    </source>
</evidence>
<organism evidence="4 5">
    <name type="scientific">Fusarium beomiforme</name>
    <dbReference type="NCBI Taxonomy" id="44412"/>
    <lineage>
        <taxon>Eukaryota</taxon>
        <taxon>Fungi</taxon>
        <taxon>Dikarya</taxon>
        <taxon>Ascomycota</taxon>
        <taxon>Pezizomycotina</taxon>
        <taxon>Sordariomycetes</taxon>
        <taxon>Hypocreomycetidae</taxon>
        <taxon>Hypocreales</taxon>
        <taxon>Nectriaceae</taxon>
        <taxon>Fusarium</taxon>
        <taxon>Fusarium burgessii species complex</taxon>
    </lineage>
</organism>
<name>A0A9P5A9A2_9HYPO</name>
<dbReference type="InterPro" id="IPR007219">
    <property type="entry name" value="XnlR_reg_dom"/>
</dbReference>
<dbReference type="GO" id="GO:0003700">
    <property type="term" value="F:DNA-binding transcription factor activity"/>
    <property type="evidence" value="ECO:0007669"/>
    <property type="project" value="InterPro"/>
</dbReference>
<dbReference type="Pfam" id="PF04082">
    <property type="entry name" value="Fungal_trans"/>
    <property type="match status" value="1"/>
</dbReference>
<dbReference type="Proteomes" id="UP000730481">
    <property type="component" value="Unassembled WGS sequence"/>
</dbReference>
<dbReference type="InterPro" id="IPR050987">
    <property type="entry name" value="AtrR-like"/>
</dbReference>
<reference evidence="4" key="1">
    <citation type="journal article" date="2017" name="Mycologia">
        <title>Fusarium algeriense, sp. nov., a novel toxigenic crown rot pathogen of durum wheat from Algeria is nested in the Fusarium burgessii species complex.</title>
        <authorList>
            <person name="Laraba I."/>
            <person name="Keddad A."/>
            <person name="Boureghda H."/>
            <person name="Abdallah N."/>
            <person name="Vaughan M.M."/>
            <person name="Proctor R.H."/>
            <person name="Busman M."/>
            <person name="O'Donnell K."/>
        </authorList>
    </citation>
    <scope>NUCLEOTIDE SEQUENCE</scope>
    <source>
        <strain evidence="4">NRRL 25174</strain>
    </source>
</reference>
<keyword evidence="5" id="KW-1185">Reference proteome</keyword>
<dbReference type="NCBIfam" id="NF003168">
    <property type="entry name" value="PRK04155.1"/>
    <property type="match status" value="1"/>
</dbReference>
<sequence>MSDQTDKAPVRDIAEDDAYFPSPFSLTQYVTSKTDFDGADYPNKYTGGKWKILLIGTQERYLKMADGKFFSTGNHPVEMLLPMYHLDAAGFDIDVATLSGDPVKFEMWAFPKEDEAVKSIYNKYKQKLRSPLNLSDLWNGKDGKGFTQDTPYIAVFIPGGHGVLNGIPFSKTVGDVLRWADANNRYFITLCHGPASILAADIGKPEGSKFIYEGYSVDVFPDSLDEGTNIDIGYIPGKMEWLVGDKLKKLGVTPINKTISGECHRDRLLLTGDSPLASNNLGKLAAKTLLEECDAQRPCVHCVRAGAECIPRDLASADVTGSSSNQINRASRYGQASGHQAGSPILPESNIVDLSTLMISGDGSSQDLLHDTSSLPGGKKLVDENATISGPRHWRNFASVELPAEDILGHLVDSFFSSVNWFMMVFHEDTFRRRYAEMLQQRQIKYRDTTFYWTWLLVVALGAHYAALQDPEDQMSPQYQQLSRDLISAIETNFLRIIGCSTVESVQICVLLGSFIFYTRPTTGLGICGMGVKIAQVIGLHRESFWKETSELAREEKRRTWWTLEVFDKYAAVAFGRPCIIDDSDCQVEMISDIELNGHTHVPARPLILYHQHKFRLYRIMGAFLGRKRQRNTFESIDTIHQRMVQWRQELPDILALSGQERSTDPSVVSPTQIQAMSLQLTYDNLQIILHRTAVFNNANEISASLPKTSTSLQQIFTSAMDTSELSRHPRILDACRRTHADVHVGITMFTAGVVLCAICLSQPLTEMGSRAKTGVMHITRMCRETTASGIYSGQLISEQSLGIIDSLVEVMLRQETDLITGRTSYPGLNDPQTNKDAASSDQGYSSAVGVTGPSSSRATLLRPSEPINERVLEPIQEVFRQHISSPGNTEIHNTGFRNSNTDGNLGDSNAFNWDGDMSALVDTGLVDASQLWLWADNLDFDSFNNMGGQPPE</sequence>
<dbReference type="GO" id="GO:0006351">
    <property type="term" value="P:DNA-templated transcription"/>
    <property type="evidence" value="ECO:0007669"/>
    <property type="project" value="InterPro"/>
</dbReference>
<feature type="region of interest" description="Disordered" evidence="2">
    <location>
        <begin position="822"/>
        <end position="861"/>
    </location>
</feature>
<dbReference type="PANTHER" id="PTHR46910">
    <property type="entry name" value="TRANSCRIPTION FACTOR PDR1"/>
    <property type="match status" value="1"/>
</dbReference>
<dbReference type="CDD" id="cd03148">
    <property type="entry name" value="GATase1_EcHsp31_like"/>
    <property type="match status" value="1"/>
</dbReference>
<dbReference type="GO" id="GO:0008270">
    <property type="term" value="F:zinc ion binding"/>
    <property type="evidence" value="ECO:0007669"/>
    <property type="project" value="InterPro"/>
</dbReference>
<dbReference type="AlphaFoldDB" id="A0A9P5A9A2"/>
<dbReference type="PANTHER" id="PTHR46910:SF17">
    <property type="entry name" value="SCFA-RELATED"/>
    <property type="match status" value="1"/>
</dbReference>
<dbReference type="SMART" id="SM00906">
    <property type="entry name" value="Fungal_trans"/>
    <property type="match status" value="1"/>
</dbReference>
<evidence type="ECO:0000313" key="5">
    <source>
        <dbReference type="Proteomes" id="UP000730481"/>
    </source>
</evidence>
<dbReference type="Gene3D" id="3.40.50.880">
    <property type="match status" value="1"/>
</dbReference>